<keyword evidence="2" id="KW-0411">Iron-sulfur</keyword>
<dbReference type="PROSITE" id="PS51085">
    <property type="entry name" value="2FE2S_FER_2"/>
    <property type="match status" value="1"/>
</dbReference>
<evidence type="ECO:0000259" key="4">
    <source>
        <dbReference type="PROSITE" id="PS51340"/>
    </source>
</evidence>
<dbReference type="EMBL" id="LZJS01000063">
    <property type="protein sequence ID" value="OBH62691.1"/>
    <property type="molecule type" value="Genomic_DNA"/>
</dbReference>
<evidence type="ECO:0000259" key="3">
    <source>
        <dbReference type="PROSITE" id="PS51085"/>
    </source>
</evidence>
<dbReference type="InterPro" id="IPR005163">
    <property type="entry name" value="Tri_helical_YiiM-like"/>
</dbReference>
<keyword evidence="1" id="KW-0408">Iron</keyword>
<dbReference type="InterPro" id="IPR001433">
    <property type="entry name" value="OxRdtase_FAD/NAD-bd"/>
</dbReference>
<name>A0A1A2SEX2_9MYCO</name>
<dbReference type="SUPFAM" id="SSF52343">
    <property type="entry name" value="Ferredoxin reductase-like, C-terminal NADP-linked domain"/>
    <property type="match status" value="1"/>
</dbReference>
<accession>A0A1A2SEX2</accession>
<dbReference type="SUPFAM" id="SSF54292">
    <property type="entry name" value="2Fe-2S ferredoxin-like"/>
    <property type="match status" value="1"/>
</dbReference>
<evidence type="ECO:0000313" key="7">
    <source>
        <dbReference type="Proteomes" id="UP000093861"/>
    </source>
</evidence>
<dbReference type="InterPro" id="IPR001041">
    <property type="entry name" value="2Fe-2S_ferredoxin-type"/>
</dbReference>
<dbReference type="AlphaFoldDB" id="A0A1A2SEX2"/>
<dbReference type="GO" id="GO:0016491">
    <property type="term" value="F:oxidoreductase activity"/>
    <property type="evidence" value="ECO:0007669"/>
    <property type="project" value="InterPro"/>
</dbReference>
<dbReference type="Gene3D" id="3.40.50.80">
    <property type="entry name" value="Nucleotide-binding domain of ferredoxin-NADP reductase (FNR) module"/>
    <property type="match status" value="1"/>
</dbReference>
<dbReference type="PANTHER" id="PTHR30212:SF2">
    <property type="entry name" value="PROTEIN YIIM"/>
    <property type="match status" value="1"/>
</dbReference>
<dbReference type="Gene3D" id="2.40.30.10">
    <property type="entry name" value="Translation factors"/>
    <property type="match status" value="1"/>
</dbReference>
<dbReference type="Proteomes" id="UP000093861">
    <property type="component" value="Unassembled WGS sequence"/>
</dbReference>
<dbReference type="CDD" id="cd00207">
    <property type="entry name" value="fer2"/>
    <property type="match status" value="1"/>
</dbReference>
<feature type="domain" description="FAD-binding FR-type" evidence="5">
    <location>
        <begin position="229"/>
        <end position="333"/>
    </location>
</feature>
<dbReference type="InterPro" id="IPR017927">
    <property type="entry name" value="FAD-bd_FR_type"/>
</dbReference>
<dbReference type="InterPro" id="IPR012675">
    <property type="entry name" value="Beta-grasp_dom_sf"/>
</dbReference>
<dbReference type="InterPro" id="IPR017938">
    <property type="entry name" value="Riboflavin_synthase-like_b-brl"/>
</dbReference>
<dbReference type="InterPro" id="IPR008333">
    <property type="entry name" value="Cbr1-like_FAD-bd_dom"/>
</dbReference>
<dbReference type="SUPFAM" id="SSF63380">
    <property type="entry name" value="Riboflavin synthase domain-like"/>
    <property type="match status" value="1"/>
</dbReference>
<gene>
    <name evidence="6" type="ORF">A5685_23810</name>
</gene>
<organism evidence="6 7">
    <name type="scientific">Mycobacterium colombiense</name>
    <dbReference type="NCBI Taxonomy" id="339268"/>
    <lineage>
        <taxon>Bacteria</taxon>
        <taxon>Bacillati</taxon>
        <taxon>Actinomycetota</taxon>
        <taxon>Actinomycetes</taxon>
        <taxon>Mycobacteriales</taxon>
        <taxon>Mycobacteriaceae</taxon>
        <taxon>Mycobacterium</taxon>
        <taxon>Mycobacterium avium complex (MAC)</taxon>
    </lineage>
</organism>
<dbReference type="PROSITE" id="PS51384">
    <property type="entry name" value="FAD_FR"/>
    <property type="match status" value="1"/>
</dbReference>
<dbReference type="SUPFAM" id="SSF50800">
    <property type="entry name" value="PK beta-barrel domain-like"/>
    <property type="match status" value="1"/>
</dbReference>
<dbReference type="InterPro" id="IPR036010">
    <property type="entry name" value="2Fe-2S_ferredoxin-like_sf"/>
</dbReference>
<evidence type="ECO:0000256" key="2">
    <source>
        <dbReference type="ARBA" id="ARBA00023014"/>
    </source>
</evidence>
<dbReference type="InterPro" id="IPR005302">
    <property type="entry name" value="MoCF_Sase_C"/>
</dbReference>
<dbReference type="PROSITE" id="PS51340">
    <property type="entry name" value="MOSC"/>
    <property type="match status" value="1"/>
</dbReference>
<dbReference type="GO" id="GO:0030170">
    <property type="term" value="F:pyridoxal phosphate binding"/>
    <property type="evidence" value="ECO:0007669"/>
    <property type="project" value="InterPro"/>
</dbReference>
<dbReference type="InterPro" id="IPR052353">
    <property type="entry name" value="Benzoxazolinone_Detox_Enz"/>
</dbReference>
<proteinExistence type="predicted"/>
<evidence type="ECO:0000313" key="6">
    <source>
        <dbReference type="EMBL" id="OBH62691.1"/>
    </source>
</evidence>
<protein>
    <submittedName>
        <fullName evidence="6">Sulfurase</fullName>
    </submittedName>
</protein>
<keyword evidence="1" id="KW-0001">2Fe-2S</keyword>
<dbReference type="Pfam" id="PF00175">
    <property type="entry name" value="NAD_binding_1"/>
    <property type="match status" value="1"/>
</dbReference>
<dbReference type="Gene3D" id="3.10.20.30">
    <property type="match status" value="1"/>
</dbReference>
<feature type="domain" description="MOSC" evidence="4">
    <location>
        <begin position="29"/>
        <end position="164"/>
    </location>
</feature>
<dbReference type="PRINTS" id="PR00409">
    <property type="entry name" value="PHDIOXRDTASE"/>
</dbReference>
<keyword evidence="1" id="KW-0479">Metal-binding</keyword>
<dbReference type="GO" id="GO:0051537">
    <property type="term" value="F:2 iron, 2 sulfur cluster binding"/>
    <property type="evidence" value="ECO:0007669"/>
    <property type="project" value="UniProtKB-KW"/>
</dbReference>
<dbReference type="Pfam" id="PF03473">
    <property type="entry name" value="MOSC"/>
    <property type="match status" value="1"/>
</dbReference>
<dbReference type="PANTHER" id="PTHR30212">
    <property type="entry name" value="PROTEIN YIIM"/>
    <property type="match status" value="1"/>
</dbReference>
<dbReference type="CDD" id="cd06184">
    <property type="entry name" value="flavohem_like_fad_nad_binding"/>
    <property type="match status" value="1"/>
</dbReference>
<feature type="domain" description="2Fe-2S ferredoxin-type" evidence="3">
    <location>
        <begin position="485"/>
        <end position="567"/>
    </location>
</feature>
<dbReference type="RefSeq" id="WP_064951316.1">
    <property type="nucleotide sequence ID" value="NZ_LZJS01000063.1"/>
</dbReference>
<reference evidence="6 7" key="1">
    <citation type="submission" date="2016-06" db="EMBL/GenBank/DDBJ databases">
        <authorList>
            <person name="Kjaerup R.B."/>
            <person name="Dalgaard T.S."/>
            <person name="Juul-Madsen H.R."/>
        </authorList>
    </citation>
    <scope>NUCLEOTIDE SEQUENCE [LARGE SCALE GENOMIC DNA]</scope>
    <source>
        <strain evidence="6 7">E2464</strain>
    </source>
</reference>
<dbReference type="InterPro" id="IPR011037">
    <property type="entry name" value="Pyrv_Knase-like_insert_dom_sf"/>
</dbReference>
<dbReference type="Pfam" id="PF00970">
    <property type="entry name" value="FAD_binding_6"/>
    <property type="match status" value="1"/>
</dbReference>
<dbReference type="Pfam" id="PF03475">
    <property type="entry name" value="YiiM_3-alpha"/>
    <property type="match status" value="1"/>
</dbReference>
<comment type="caution">
    <text evidence="6">The sequence shown here is derived from an EMBL/GenBank/DDBJ whole genome shotgun (WGS) entry which is preliminary data.</text>
</comment>
<sequence length="567" mass="61764">MGRLVSVNVGMPKDVRWRDKTIYTGIWKTPVEGPVMVRRLNVDGDGQGDLAGHGGEQRAVMVYQSEAYDFWKTYLGRDDLQPGHFGENFTVTGLGDDEVCIGDRYRIGDAEFEVTQPRVTCFRVGIRLDQPDMPNLLVSQHRPGFYFRVITEGRVRAGDDIVRTRRGRHELSVADVDALLYLPDRSVETLRKAVDVPALSPGWQQSFHELLAARDGTASAVAPALPGWKGFRNLRVTQTRRESSQVLSIMLEADDRSSLPPALPGQYLTVKVTGAGEPAPLRSYSLSDDSSAGSYRISVKRDDHGVVSRWLHAHIQPGSVIAAAAPRGDFYLTEDSGPVVLFSAGIGATPVLAMLHALSAAGSRRDIWWLHTARNRESQSFADEVTSLIDSLPHARQQVFYTETQGRLRRESIAALGLPTNATVYLCGPTQFMADMRDDLVGMGFDPARIHSELFGALPAINPGIVDGGERTPPHRPIGPPGTGPAITFARSGLTVDWSPRYRSILDLAEACDVPTRFSCRSGVCHVCVTGVVAGTTSYVQQPLEPPADGSVLICSAAPETDVVLDL</sequence>
<dbReference type="Pfam" id="PF00111">
    <property type="entry name" value="Fer2"/>
    <property type="match status" value="1"/>
</dbReference>
<dbReference type="Gene3D" id="2.40.33.20">
    <property type="entry name" value="PK beta-barrel domain-like"/>
    <property type="match status" value="1"/>
</dbReference>
<dbReference type="InterPro" id="IPR039261">
    <property type="entry name" value="FNR_nucleotide-bd"/>
</dbReference>
<dbReference type="GO" id="GO:0030151">
    <property type="term" value="F:molybdenum ion binding"/>
    <property type="evidence" value="ECO:0007669"/>
    <property type="project" value="InterPro"/>
</dbReference>
<evidence type="ECO:0000259" key="5">
    <source>
        <dbReference type="PROSITE" id="PS51384"/>
    </source>
</evidence>
<evidence type="ECO:0000256" key="1">
    <source>
        <dbReference type="ARBA" id="ARBA00022714"/>
    </source>
</evidence>